<dbReference type="EMBL" id="MFLL01000032">
    <property type="protein sequence ID" value="OGG68494.1"/>
    <property type="molecule type" value="Genomic_DNA"/>
</dbReference>
<protein>
    <submittedName>
        <fullName evidence="1">Uncharacterized protein</fullName>
    </submittedName>
</protein>
<proteinExistence type="predicted"/>
<dbReference type="Proteomes" id="UP000176914">
    <property type="component" value="Unassembled WGS sequence"/>
</dbReference>
<dbReference type="AlphaFoldDB" id="A0A1F6E465"/>
<reference evidence="1 2" key="1">
    <citation type="journal article" date="2016" name="Nat. Commun.">
        <title>Thousands of microbial genomes shed light on interconnected biogeochemical processes in an aquifer system.</title>
        <authorList>
            <person name="Anantharaman K."/>
            <person name="Brown C.T."/>
            <person name="Hug L.A."/>
            <person name="Sharon I."/>
            <person name="Castelle C.J."/>
            <person name="Probst A.J."/>
            <person name="Thomas B.C."/>
            <person name="Singh A."/>
            <person name="Wilkins M.J."/>
            <person name="Karaoz U."/>
            <person name="Brodie E.L."/>
            <person name="Williams K.H."/>
            <person name="Hubbard S.S."/>
            <person name="Banfield J.F."/>
        </authorList>
    </citation>
    <scope>NUCLEOTIDE SEQUENCE [LARGE SCALE GENOMIC DNA]</scope>
</reference>
<comment type="caution">
    <text evidence="1">The sequence shown here is derived from an EMBL/GenBank/DDBJ whole genome shotgun (WGS) entry which is preliminary data.</text>
</comment>
<evidence type="ECO:0000313" key="2">
    <source>
        <dbReference type="Proteomes" id="UP000176914"/>
    </source>
</evidence>
<organism evidence="1 2">
    <name type="scientific">Candidatus Kaiserbacteria bacterium RIFCSPHIGHO2_02_FULL_55_25</name>
    <dbReference type="NCBI Taxonomy" id="1798498"/>
    <lineage>
        <taxon>Bacteria</taxon>
        <taxon>Candidatus Kaiseribacteriota</taxon>
    </lineage>
</organism>
<sequence>MPILETDGKRVVIVRGRLYGEWTLLDFSYNHPGAQFGKHLFTFERSGHVLHVSDVNWSGDKMPCMFEGRWIPCPKELRDFGNRHSRVIYEIVPVSLKPLVEAPEG</sequence>
<accession>A0A1F6E465</accession>
<name>A0A1F6E465_9BACT</name>
<evidence type="ECO:0000313" key="1">
    <source>
        <dbReference type="EMBL" id="OGG68494.1"/>
    </source>
</evidence>
<gene>
    <name evidence="1" type="ORF">A3C20_02040</name>
</gene>